<reference evidence="1 2" key="1">
    <citation type="journal article" date="2012" name="J. Bacteriol.">
        <title>Draft Genome Sequence of the Soil Bacterium Burkholderia terrae Strain BS001, Which Interacts with Fungal Surface Structures.</title>
        <authorList>
            <person name="Nazir R."/>
            <person name="Hansen M.A."/>
            <person name="Sorensen S."/>
            <person name="van Elsas J.D."/>
        </authorList>
    </citation>
    <scope>NUCLEOTIDE SEQUENCE [LARGE SCALE GENOMIC DNA]</scope>
    <source>
        <strain evidence="1 2">BS001</strain>
    </source>
</reference>
<accession>A0ABP2PKY5</accession>
<evidence type="ECO:0000313" key="1">
    <source>
        <dbReference type="EMBL" id="EIM98010.1"/>
    </source>
</evidence>
<keyword evidence="2" id="KW-1185">Reference proteome</keyword>
<proteinExistence type="predicted"/>
<dbReference type="RefSeq" id="WP_007586303.1">
    <property type="nucleotide sequence ID" value="NZ_AKAU01000134.1"/>
</dbReference>
<name>A0ABP2PKY5_9BURK</name>
<protein>
    <submittedName>
        <fullName evidence="1">Uncharacterized protein</fullName>
    </submittedName>
</protein>
<organism evidence="1 2">
    <name type="scientific">Paraburkholderia hospita</name>
    <dbReference type="NCBI Taxonomy" id="169430"/>
    <lineage>
        <taxon>Bacteria</taxon>
        <taxon>Pseudomonadati</taxon>
        <taxon>Pseudomonadota</taxon>
        <taxon>Betaproteobacteria</taxon>
        <taxon>Burkholderiales</taxon>
        <taxon>Burkholderiaceae</taxon>
        <taxon>Paraburkholderia</taxon>
    </lineage>
</organism>
<dbReference type="EMBL" id="AKAU01000134">
    <property type="protein sequence ID" value="EIM98010.1"/>
    <property type="molecule type" value="Genomic_DNA"/>
</dbReference>
<sequence length="81" mass="9105">MQKPIITPDEFVDEINRRLPEHDCYSPGLQMFLVPRNGVANDAIGIDWEPRNASNGVIAISEVHNQVAGEFTVSKHLGRRH</sequence>
<gene>
    <name evidence="1" type="ORF">WQE_26250</name>
</gene>
<evidence type="ECO:0000313" key="2">
    <source>
        <dbReference type="Proteomes" id="UP000004980"/>
    </source>
</evidence>
<dbReference type="Proteomes" id="UP000004980">
    <property type="component" value="Unassembled WGS sequence"/>
</dbReference>
<comment type="caution">
    <text evidence="1">The sequence shown here is derived from an EMBL/GenBank/DDBJ whole genome shotgun (WGS) entry which is preliminary data.</text>
</comment>